<dbReference type="Gene3D" id="3.40.390.30">
    <property type="entry name" value="Metalloproteases ('zincins'), catalytic domain"/>
    <property type="match status" value="1"/>
</dbReference>
<comment type="similarity">
    <text evidence="2">Belongs to the endoribonuclease YbeY family.</text>
</comment>
<keyword evidence="4" id="KW-0479">Metal-binding</keyword>
<organism evidence="8 9">
    <name type="scientific">Candidatus Liptonbacteria bacterium RIFCSPLOWO2_01_FULL_52_25</name>
    <dbReference type="NCBI Taxonomy" id="1798650"/>
    <lineage>
        <taxon>Bacteria</taxon>
        <taxon>Candidatus Liptoniibacteriota</taxon>
    </lineage>
</organism>
<dbReference type="Pfam" id="PF02130">
    <property type="entry name" value="YbeY"/>
    <property type="match status" value="1"/>
</dbReference>
<evidence type="ECO:0000256" key="7">
    <source>
        <dbReference type="ARBA" id="ARBA00022833"/>
    </source>
</evidence>
<dbReference type="EMBL" id="MHLA01000018">
    <property type="protein sequence ID" value="OGY99202.1"/>
    <property type="molecule type" value="Genomic_DNA"/>
</dbReference>
<evidence type="ECO:0000256" key="2">
    <source>
        <dbReference type="ARBA" id="ARBA00010875"/>
    </source>
</evidence>
<dbReference type="STRING" id="1798650.A2945_05495"/>
<reference evidence="8 9" key="1">
    <citation type="journal article" date="2016" name="Nat. Commun.">
        <title>Thousands of microbial genomes shed light on interconnected biogeochemical processes in an aquifer system.</title>
        <authorList>
            <person name="Anantharaman K."/>
            <person name="Brown C.T."/>
            <person name="Hug L.A."/>
            <person name="Sharon I."/>
            <person name="Castelle C.J."/>
            <person name="Probst A.J."/>
            <person name="Thomas B.C."/>
            <person name="Singh A."/>
            <person name="Wilkins M.J."/>
            <person name="Karaoz U."/>
            <person name="Brodie E.L."/>
            <person name="Williams K.H."/>
            <person name="Hubbard S.S."/>
            <person name="Banfield J.F."/>
        </authorList>
    </citation>
    <scope>NUCLEOTIDE SEQUENCE [LARGE SCALE GENOMIC DNA]</scope>
</reference>
<dbReference type="InterPro" id="IPR002036">
    <property type="entry name" value="YbeY"/>
</dbReference>
<dbReference type="AlphaFoldDB" id="A0A1G2CCT2"/>
<evidence type="ECO:0000256" key="4">
    <source>
        <dbReference type="ARBA" id="ARBA00022723"/>
    </source>
</evidence>
<gene>
    <name evidence="8" type="ORF">A2945_05495</name>
</gene>
<dbReference type="InterPro" id="IPR020549">
    <property type="entry name" value="YbeY_CS"/>
</dbReference>
<keyword evidence="6" id="KW-0378">Hydrolase</keyword>
<keyword evidence="3" id="KW-0540">Nuclease</keyword>
<evidence type="ECO:0000313" key="9">
    <source>
        <dbReference type="Proteomes" id="UP000178880"/>
    </source>
</evidence>
<dbReference type="SUPFAM" id="SSF55486">
    <property type="entry name" value="Metalloproteases ('zincins'), catalytic domain"/>
    <property type="match status" value="1"/>
</dbReference>
<dbReference type="Proteomes" id="UP000178880">
    <property type="component" value="Unassembled WGS sequence"/>
</dbReference>
<accession>A0A1G2CCT2</accession>
<keyword evidence="7" id="KW-0862">Zinc</keyword>
<dbReference type="GO" id="GO:0004222">
    <property type="term" value="F:metalloendopeptidase activity"/>
    <property type="evidence" value="ECO:0007669"/>
    <property type="project" value="InterPro"/>
</dbReference>
<protein>
    <submittedName>
        <fullName evidence="8">Uncharacterized protein</fullName>
    </submittedName>
</protein>
<evidence type="ECO:0000256" key="3">
    <source>
        <dbReference type="ARBA" id="ARBA00022722"/>
    </source>
</evidence>
<comment type="caution">
    <text evidence="8">The sequence shown here is derived from an EMBL/GenBank/DDBJ whole genome shotgun (WGS) entry which is preliminary data.</text>
</comment>
<evidence type="ECO:0000256" key="1">
    <source>
        <dbReference type="ARBA" id="ARBA00001947"/>
    </source>
</evidence>
<comment type="cofactor">
    <cofactor evidence="1">
        <name>Zn(2+)</name>
        <dbReference type="ChEBI" id="CHEBI:29105"/>
    </cofactor>
</comment>
<sequence length="125" mass="14724">MLSDRLNWLSKMVLQELRVQNTSVDIILLSAKDLARLKKRFGLYKAGTIPDVLAFPEPSNFPHPERHGKRFLGEVYLNRELDFERLGFLLIHGILHLLGFAHEKKNDILRMEKQERMLMRRTTNK</sequence>
<dbReference type="PROSITE" id="PS01306">
    <property type="entry name" value="UPF0054"/>
    <property type="match status" value="1"/>
</dbReference>
<dbReference type="GO" id="GO:0006364">
    <property type="term" value="P:rRNA processing"/>
    <property type="evidence" value="ECO:0007669"/>
    <property type="project" value="InterPro"/>
</dbReference>
<evidence type="ECO:0000313" key="8">
    <source>
        <dbReference type="EMBL" id="OGY99202.1"/>
    </source>
</evidence>
<dbReference type="GO" id="GO:0004519">
    <property type="term" value="F:endonuclease activity"/>
    <property type="evidence" value="ECO:0007669"/>
    <property type="project" value="UniProtKB-KW"/>
</dbReference>
<evidence type="ECO:0000256" key="6">
    <source>
        <dbReference type="ARBA" id="ARBA00022801"/>
    </source>
</evidence>
<proteinExistence type="inferred from homology"/>
<name>A0A1G2CCT2_9BACT</name>
<evidence type="ECO:0000256" key="5">
    <source>
        <dbReference type="ARBA" id="ARBA00022759"/>
    </source>
</evidence>
<keyword evidence="5" id="KW-0255">Endonuclease</keyword>
<dbReference type="GO" id="GO:0046872">
    <property type="term" value="F:metal ion binding"/>
    <property type="evidence" value="ECO:0007669"/>
    <property type="project" value="UniProtKB-KW"/>
</dbReference>
<dbReference type="InterPro" id="IPR023091">
    <property type="entry name" value="MetalPrtase_cat_dom_sf_prd"/>
</dbReference>